<dbReference type="InterPro" id="IPR002656">
    <property type="entry name" value="Acyl_transf_3_dom"/>
</dbReference>
<feature type="transmembrane region" description="Helical" evidence="1">
    <location>
        <begin position="80"/>
        <end position="98"/>
    </location>
</feature>
<dbReference type="RefSeq" id="WP_284313000.1">
    <property type="nucleotide sequence ID" value="NZ_BSPC01000026.1"/>
</dbReference>
<dbReference type="PANTHER" id="PTHR23028:SF134">
    <property type="entry name" value="PUTATIVE (AFU_ORTHOLOGUE AFUA_4G08520)-RELATED"/>
    <property type="match status" value="1"/>
</dbReference>
<dbReference type="Proteomes" id="UP001156882">
    <property type="component" value="Unassembled WGS sequence"/>
</dbReference>
<gene>
    <name evidence="3" type="primary">rspF</name>
    <name evidence="3" type="ORF">GCM10007874_29550</name>
</gene>
<name>A0ABQ6CHX2_9HYPH</name>
<protein>
    <submittedName>
        <fullName evidence="3">Acyltransferase</fullName>
    </submittedName>
</protein>
<accession>A0ABQ6CHX2</accession>
<feature type="transmembrane region" description="Helical" evidence="1">
    <location>
        <begin position="37"/>
        <end position="60"/>
    </location>
</feature>
<keyword evidence="1" id="KW-0472">Membrane</keyword>
<dbReference type="Pfam" id="PF01757">
    <property type="entry name" value="Acyl_transf_3"/>
    <property type="match status" value="1"/>
</dbReference>
<evidence type="ECO:0000313" key="3">
    <source>
        <dbReference type="EMBL" id="GLS19938.1"/>
    </source>
</evidence>
<comment type="caution">
    <text evidence="3">The sequence shown here is derived from an EMBL/GenBank/DDBJ whole genome shotgun (WGS) entry which is preliminary data.</text>
</comment>
<keyword evidence="1" id="KW-0812">Transmembrane</keyword>
<feature type="transmembrane region" description="Helical" evidence="1">
    <location>
        <begin position="166"/>
        <end position="185"/>
    </location>
</feature>
<evidence type="ECO:0000256" key="1">
    <source>
        <dbReference type="SAM" id="Phobius"/>
    </source>
</evidence>
<evidence type="ECO:0000259" key="2">
    <source>
        <dbReference type="Pfam" id="PF01757"/>
    </source>
</evidence>
<feature type="transmembrane region" description="Helical" evidence="1">
    <location>
        <begin position="227"/>
        <end position="244"/>
    </location>
</feature>
<dbReference type="EMBL" id="BSPC01000026">
    <property type="protein sequence ID" value="GLS19938.1"/>
    <property type="molecule type" value="Genomic_DNA"/>
</dbReference>
<reference evidence="4" key="1">
    <citation type="journal article" date="2019" name="Int. J. Syst. Evol. Microbiol.">
        <title>The Global Catalogue of Microorganisms (GCM) 10K type strain sequencing project: providing services to taxonomists for standard genome sequencing and annotation.</title>
        <authorList>
            <consortium name="The Broad Institute Genomics Platform"/>
            <consortium name="The Broad Institute Genome Sequencing Center for Infectious Disease"/>
            <person name="Wu L."/>
            <person name="Ma J."/>
        </authorList>
    </citation>
    <scope>NUCLEOTIDE SEQUENCE [LARGE SCALE GENOMIC DNA]</scope>
    <source>
        <strain evidence="4">NBRC 101365</strain>
    </source>
</reference>
<keyword evidence="1" id="KW-1133">Transmembrane helix</keyword>
<dbReference type="InterPro" id="IPR050879">
    <property type="entry name" value="Acyltransferase_3"/>
</dbReference>
<feature type="domain" description="Acyltransferase 3" evidence="2">
    <location>
        <begin position="12"/>
        <end position="334"/>
    </location>
</feature>
<feature type="transmembrane region" description="Helical" evidence="1">
    <location>
        <begin position="197"/>
        <end position="215"/>
    </location>
</feature>
<keyword evidence="3" id="KW-0808">Transferase</keyword>
<proteinExistence type="predicted"/>
<dbReference type="GO" id="GO:0016746">
    <property type="term" value="F:acyltransferase activity"/>
    <property type="evidence" value="ECO:0007669"/>
    <property type="project" value="UniProtKB-KW"/>
</dbReference>
<feature type="transmembrane region" description="Helical" evidence="1">
    <location>
        <begin position="280"/>
        <end position="298"/>
    </location>
</feature>
<evidence type="ECO:0000313" key="4">
    <source>
        <dbReference type="Proteomes" id="UP001156882"/>
    </source>
</evidence>
<sequence length="364" mass="40219">MKPVVQSQRFHILDVMRGLAAIVVAERHTNLLFGGPTLAGGYLAVDFFFVLSGFVIASAYEERLDKGMTTFRFMQIRAIRLYPLYIAALCIGALAFVLSSRMTDTFNSNAFLITILAGLFFIPLPFRITEADPQMFPFNFPSWTLLFELFANVCHAMVLKSMRIRHLLVVIGVSFLLLVAAALYFGSLDLGYKRTTFVTGFPRVLFSYTVGIVIYRTGLWRRMPLNLPVILAPLLLVLVLAIPADGAARMAVDLICVLVVFPCLVVFSTNLTGGNNWNAALLRFGSASYAIYVLHLPLFKLYSAFPSLAGAETIRAMVPYIGLAFLAALIAIAIALDVYFDAPVRKALSRLLRRKPFSPAPVSP</sequence>
<feature type="transmembrane region" description="Helical" evidence="1">
    <location>
        <begin position="250"/>
        <end position="268"/>
    </location>
</feature>
<dbReference type="PANTHER" id="PTHR23028">
    <property type="entry name" value="ACETYLTRANSFERASE"/>
    <property type="match status" value="1"/>
</dbReference>
<organism evidence="3 4">
    <name type="scientific">Labrys miyagiensis</name>
    <dbReference type="NCBI Taxonomy" id="346912"/>
    <lineage>
        <taxon>Bacteria</taxon>
        <taxon>Pseudomonadati</taxon>
        <taxon>Pseudomonadota</taxon>
        <taxon>Alphaproteobacteria</taxon>
        <taxon>Hyphomicrobiales</taxon>
        <taxon>Xanthobacteraceae</taxon>
        <taxon>Labrys</taxon>
    </lineage>
</organism>
<feature type="transmembrane region" description="Helical" evidence="1">
    <location>
        <begin position="318"/>
        <end position="340"/>
    </location>
</feature>
<feature type="transmembrane region" description="Helical" evidence="1">
    <location>
        <begin position="110"/>
        <end position="128"/>
    </location>
</feature>
<keyword evidence="4" id="KW-1185">Reference proteome</keyword>
<keyword evidence="3" id="KW-0012">Acyltransferase</keyword>